<reference evidence="1 2" key="1">
    <citation type="submission" date="2018-06" db="EMBL/GenBank/DDBJ databases">
        <authorList>
            <consortium name="Pathogen Informatics"/>
            <person name="Doyle S."/>
        </authorList>
    </citation>
    <scope>NUCLEOTIDE SEQUENCE [LARGE SCALE GENOMIC DNA]</scope>
    <source>
        <strain evidence="1 2">NCTC10994</strain>
    </source>
</reference>
<name>A0A2X4TSC3_9NOCA</name>
<dbReference type="InterPro" id="IPR013494">
    <property type="entry name" value="CHP02678"/>
</dbReference>
<organism evidence="1 2">
    <name type="scientific">Rhodococcus coprophilus</name>
    <dbReference type="NCBI Taxonomy" id="38310"/>
    <lineage>
        <taxon>Bacteria</taxon>
        <taxon>Bacillati</taxon>
        <taxon>Actinomycetota</taxon>
        <taxon>Actinomycetes</taxon>
        <taxon>Mycobacteriales</taxon>
        <taxon>Nocardiaceae</taxon>
        <taxon>Rhodococcus</taxon>
    </lineage>
</organism>
<sequence length="378" mass="41021">MTTSTGTVAQDTTGRRHAARVLLQQPILTAAQDPETFELVRRHATSLKSMFADRLGYTLVVDTSFVRLTKAPIEGSAPSRPLRRGNGDEFGATAYMYLALVCAALLAPGTEDRVLVSNLVDRIRVDAEEHGIELGDTLSERRHLVSALHTLQEWGVLGESDGDGGHEADVPGEVTLTVDRALLPHLLSGPLHKAAGPAAVLSSPVPEPPTRRLYRRLVENPFVARADLDADALDVLVRDRAELTRLLDEDFGLVLEVRTEGALAYDPDGELTDVPFPGAGTLEQAALLLVSELTDRYETEPGDDLHVDTGTLDAVLGELAATHARTWRRDYVRDVPLLRRDVTSLLARLGLARPFEDGLMLAAPAARYRPTAAERSAT</sequence>
<dbReference type="KEGG" id="rcr:NCTC10994_01239"/>
<dbReference type="RefSeq" id="WP_072700189.1">
    <property type="nucleotide sequence ID" value="NZ_JAFBBL010000001.1"/>
</dbReference>
<keyword evidence="2" id="KW-1185">Reference proteome</keyword>
<proteinExistence type="predicted"/>
<dbReference type="AlphaFoldDB" id="A0A2X4TSC3"/>
<accession>A0A2X4TSC3</accession>
<gene>
    <name evidence="1" type="ORF">NCTC10994_01239</name>
</gene>
<evidence type="ECO:0000313" key="1">
    <source>
        <dbReference type="EMBL" id="SQI29763.1"/>
    </source>
</evidence>
<dbReference type="Pfam" id="PF09661">
    <property type="entry name" value="DUF2398"/>
    <property type="match status" value="1"/>
</dbReference>
<dbReference type="STRING" id="1219011.GCA_001895045_02157"/>
<protein>
    <submittedName>
        <fullName evidence="1">Protein of uncharacterized function (DUF2398)</fullName>
    </submittedName>
</protein>
<dbReference type="NCBIfam" id="TIGR02678">
    <property type="entry name" value="TIGR02678 family protein"/>
    <property type="match status" value="1"/>
</dbReference>
<evidence type="ECO:0000313" key="2">
    <source>
        <dbReference type="Proteomes" id="UP000249091"/>
    </source>
</evidence>
<dbReference type="EMBL" id="LS483468">
    <property type="protein sequence ID" value="SQI29763.1"/>
    <property type="molecule type" value="Genomic_DNA"/>
</dbReference>
<dbReference type="Proteomes" id="UP000249091">
    <property type="component" value="Chromosome 1"/>
</dbReference>